<evidence type="ECO:0000256" key="5">
    <source>
        <dbReference type="ARBA" id="ARBA00023210"/>
    </source>
</evidence>
<proteinExistence type="predicted"/>
<dbReference type="SUPFAM" id="SSF103657">
    <property type="entry name" value="BAR/IMD domain-like"/>
    <property type="match status" value="1"/>
</dbReference>
<reference evidence="11" key="3">
    <citation type="submission" date="2023-05" db="EMBL/GenBank/DDBJ databases">
        <authorList>
            <person name="Smith C.H."/>
        </authorList>
    </citation>
    <scope>NUCLEOTIDE SEQUENCE</scope>
    <source>
        <strain evidence="11">CHS0354</strain>
        <tissue evidence="11">Mantle</tissue>
    </source>
</reference>
<dbReference type="InterPro" id="IPR046982">
    <property type="entry name" value="BIN3/RVS161-like"/>
</dbReference>
<keyword evidence="4 9" id="KW-0175">Coiled coil</keyword>
<dbReference type="PROSITE" id="PS51021">
    <property type="entry name" value="BAR"/>
    <property type="match status" value="1"/>
</dbReference>
<keyword evidence="6" id="KW-0206">Cytoskeleton</keyword>
<dbReference type="Proteomes" id="UP001195483">
    <property type="component" value="Unassembled WGS sequence"/>
</dbReference>
<dbReference type="GO" id="GO:0051666">
    <property type="term" value="P:actin cortical patch localization"/>
    <property type="evidence" value="ECO:0007669"/>
    <property type="project" value="InterPro"/>
</dbReference>
<keyword evidence="5" id="KW-0717">Septation</keyword>
<dbReference type="GO" id="GO:0005737">
    <property type="term" value="C:cytoplasm"/>
    <property type="evidence" value="ECO:0007669"/>
    <property type="project" value="InterPro"/>
</dbReference>
<dbReference type="EMBL" id="JAEAOA010000874">
    <property type="protein sequence ID" value="KAK3600845.1"/>
    <property type="molecule type" value="Genomic_DNA"/>
</dbReference>
<evidence type="ECO:0000256" key="7">
    <source>
        <dbReference type="ARBA" id="ARBA00023306"/>
    </source>
</evidence>
<dbReference type="PANTHER" id="PTHR47174:SF3">
    <property type="entry name" value="BRIDGING INTEGRATOR 3"/>
    <property type="match status" value="1"/>
</dbReference>
<evidence type="ECO:0000313" key="12">
    <source>
        <dbReference type="Proteomes" id="UP001195483"/>
    </source>
</evidence>
<evidence type="ECO:0000256" key="6">
    <source>
        <dbReference type="ARBA" id="ARBA00023212"/>
    </source>
</evidence>
<reference evidence="11" key="2">
    <citation type="journal article" date="2021" name="Genome Biol. Evol.">
        <title>Developing a high-quality reference genome for a parasitic bivalve with doubly uniparental inheritance (Bivalvia: Unionida).</title>
        <authorList>
            <person name="Smith C.H."/>
        </authorList>
    </citation>
    <scope>NUCLEOTIDE SEQUENCE</scope>
    <source>
        <strain evidence="11">CHS0354</strain>
        <tissue evidence="11">Mantle</tissue>
    </source>
</reference>
<evidence type="ECO:0000256" key="1">
    <source>
        <dbReference type="ARBA" id="ARBA00004245"/>
    </source>
</evidence>
<organism evidence="11 12">
    <name type="scientific">Potamilus streckersoni</name>
    <dbReference type="NCBI Taxonomy" id="2493646"/>
    <lineage>
        <taxon>Eukaryota</taxon>
        <taxon>Metazoa</taxon>
        <taxon>Spiralia</taxon>
        <taxon>Lophotrochozoa</taxon>
        <taxon>Mollusca</taxon>
        <taxon>Bivalvia</taxon>
        <taxon>Autobranchia</taxon>
        <taxon>Heteroconchia</taxon>
        <taxon>Palaeoheterodonta</taxon>
        <taxon>Unionida</taxon>
        <taxon>Unionoidea</taxon>
        <taxon>Unionidae</taxon>
        <taxon>Ambleminae</taxon>
        <taxon>Lampsilini</taxon>
        <taxon>Potamilus</taxon>
    </lineage>
</organism>
<dbReference type="GO" id="GO:0015629">
    <property type="term" value="C:actin cytoskeleton"/>
    <property type="evidence" value="ECO:0007669"/>
    <property type="project" value="TreeGrafter"/>
</dbReference>
<comment type="caution">
    <text evidence="11">The sequence shown here is derived from an EMBL/GenBank/DDBJ whole genome shotgun (WGS) entry which is preliminary data.</text>
</comment>
<keyword evidence="7" id="KW-0131">Cell cycle</keyword>
<dbReference type="SMART" id="SM00721">
    <property type="entry name" value="BAR"/>
    <property type="match status" value="1"/>
</dbReference>
<dbReference type="GO" id="GO:0006897">
    <property type="term" value="P:endocytosis"/>
    <property type="evidence" value="ECO:0007669"/>
    <property type="project" value="InterPro"/>
</dbReference>
<name>A0AAE0SZ49_9BIVA</name>
<feature type="domain" description="BAR" evidence="10">
    <location>
        <begin position="10"/>
        <end position="233"/>
    </location>
</feature>
<evidence type="ECO:0000256" key="3">
    <source>
        <dbReference type="ARBA" id="ARBA00022618"/>
    </source>
</evidence>
<keyword evidence="3" id="KW-0132">Cell division</keyword>
<evidence type="ECO:0000256" key="9">
    <source>
        <dbReference type="SAM" id="Coils"/>
    </source>
</evidence>
<keyword evidence="12" id="KW-1185">Reference proteome</keyword>
<dbReference type="Gene3D" id="1.20.1270.60">
    <property type="entry name" value="Arfaptin homology (AH) domain/BAR domain"/>
    <property type="match status" value="1"/>
</dbReference>
<dbReference type="InterPro" id="IPR004148">
    <property type="entry name" value="BAR_dom"/>
</dbReference>
<evidence type="ECO:0000256" key="4">
    <source>
        <dbReference type="ARBA" id="ARBA00023054"/>
    </source>
</evidence>
<evidence type="ECO:0000256" key="2">
    <source>
        <dbReference type="ARBA" id="ARBA00022490"/>
    </source>
</evidence>
<dbReference type="InterPro" id="IPR027267">
    <property type="entry name" value="AH/BAR_dom_sf"/>
</dbReference>
<dbReference type="GO" id="GO:0097320">
    <property type="term" value="P:plasma membrane tubulation"/>
    <property type="evidence" value="ECO:0007669"/>
    <property type="project" value="TreeGrafter"/>
</dbReference>
<keyword evidence="2" id="KW-0963">Cytoplasm</keyword>
<dbReference type="FunFam" id="1.20.1270.60:FF:000028">
    <property type="entry name" value="Bridging integrator 3 homolog"/>
    <property type="match status" value="1"/>
</dbReference>
<dbReference type="GO" id="GO:0008289">
    <property type="term" value="F:lipid binding"/>
    <property type="evidence" value="ECO:0007669"/>
    <property type="project" value="TreeGrafter"/>
</dbReference>
<dbReference type="PANTHER" id="PTHR47174">
    <property type="entry name" value="BRIDGING INTEGRATOR 3"/>
    <property type="match status" value="1"/>
</dbReference>
<feature type="coiled-coil region" evidence="9">
    <location>
        <begin position="18"/>
        <end position="45"/>
    </location>
</feature>
<dbReference type="GO" id="GO:0051301">
    <property type="term" value="P:cell division"/>
    <property type="evidence" value="ECO:0007669"/>
    <property type="project" value="UniProtKB-KW"/>
</dbReference>
<evidence type="ECO:0000256" key="8">
    <source>
        <dbReference type="ARBA" id="ARBA00059510"/>
    </source>
</evidence>
<reference evidence="11" key="1">
    <citation type="journal article" date="2021" name="Genome Biol. Evol.">
        <title>A High-Quality Reference Genome for a Parasitic Bivalve with Doubly Uniparental Inheritance (Bivalvia: Unionida).</title>
        <authorList>
            <person name="Smith C.H."/>
        </authorList>
    </citation>
    <scope>NUCLEOTIDE SEQUENCE</scope>
    <source>
        <strain evidence="11">CHS0354</strain>
    </source>
</reference>
<evidence type="ECO:0000259" key="10">
    <source>
        <dbReference type="PROSITE" id="PS51021"/>
    </source>
</evidence>
<comment type="subcellular location">
    <subcellularLocation>
        <location evidence="1">Cytoplasm</location>
        <location evidence="1">Cytoskeleton</location>
    </subcellularLocation>
</comment>
<comment type="function">
    <text evidence="8">Involved in cytokinesis and septation where it has a role in the localization of F-actin.</text>
</comment>
<gene>
    <name evidence="11" type="ORF">CHS0354_014209</name>
</gene>
<dbReference type="Pfam" id="PF03114">
    <property type="entry name" value="BAR"/>
    <property type="match status" value="1"/>
</dbReference>
<dbReference type="AlphaFoldDB" id="A0AAE0SZ49"/>
<evidence type="ECO:0000313" key="11">
    <source>
        <dbReference type="EMBL" id="KAK3600845.1"/>
    </source>
</evidence>
<accession>A0AAE0SZ49</accession>
<sequence length="255" mass="30042">MSWNPFSRHALSKKSVVSKTAEKELEREVKRLEELDEASRKLYKDMKRCVEANNALSKVEHKIVQDLSISGLNQQEDEFRFHIEEWSHALDSLERYRMEMNSNAQRTVVEPMKKFCSIFPNLQSAIKKREQSLQEYNRCQVKVNKYQDRERTGQNVVKLDMSRKALEVARDEFLMHDTALKQDLPKLYEGRIDYFESCLEALIKSQVSYNSETFKIYSNVFSQLSNNTNWTLEECKEHNKKLLTEIKGLSLTVDN</sequence>
<protein>
    <recommendedName>
        <fullName evidence="10">BAR domain-containing protein</fullName>
    </recommendedName>
</protein>